<evidence type="ECO:0000313" key="1">
    <source>
        <dbReference type="EMBL" id="EDM01314.1"/>
    </source>
</evidence>
<accession>A6II16</accession>
<sequence>MFLQSSPQNSNLPYPNHLSSQFPAQVPGAPFSSPLVGQAFISWCMATSAASSTVPFNPAYDQEL</sequence>
<gene>
    <name evidence="1" type="ORF">rCG_41446</name>
</gene>
<dbReference type="Proteomes" id="UP000234681">
    <property type="component" value="Chromosome 2"/>
</dbReference>
<organism evidence="1 2">
    <name type="scientific">Rattus norvegicus</name>
    <name type="common">Rat</name>
    <dbReference type="NCBI Taxonomy" id="10116"/>
    <lineage>
        <taxon>Eukaryota</taxon>
        <taxon>Metazoa</taxon>
        <taxon>Chordata</taxon>
        <taxon>Craniata</taxon>
        <taxon>Vertebrata</taxon>
        <taxon>Euteleostomi</taxon>
        <taxon>Mammalia</taxon>
        <taxon>Eutheria</taxon>
        <taxon>Euarchontoglires</taxon>
        <taxon>Glires</taxon>
        <taxon>Rodentia</taxon>
        <taxon>Myomorpha</taxon>
        <taxon>Muroidea</taxon>
        <taxon>Muridae</taxon>
        <taxon>Murinae</taxon>
        <taxon>Rattus</taxon>
    </lineage>
</organism>
<evidence type="ECO:0000313" key="2">
    <source>
        <dbReference type="Proteomes" id="UP000234681"/>
    </source>
</evidence>
<proteinExistence type="predicted"/>
<protein>
    <submittedName>
        <fullName evidence="1">RCG41446</fullName>
    </submittedName>
</protein>
<reference evidence="2" key="1">
    <citation type="submission" date="2005-09" db="EMBL/GenBank/DDBJ databases">
        <authorList>
            <person name="Mural R.J."/>
            <person name="Li P.W."/>
            <person name="Adams M.D."/>
            <person name="Amanatides P.G."/>
            <person name="Baden-Tillson H."/>
            <person name="Barnstead M."/>
            <person name="Chin S.H."/>
            <person name="Dew I."/>
            <person name="Evans C.A."/>
            <person name="Ferriera S."/>
            <person name="Flanigan M."/>
            <person name="Fosler C."/>
            <person name="Glodek A."/>
            <person name="Gu Z."/>
            <person name="Holt R.A."/>
            <person name="Jennings D."/>
            <person name="Kraft C.L."/>
            <person name="Lu F."/>
            <person name="Nguyen T."/>
            <person name="Nusskern D.R."/>
            <person name="Pfannkoch C.M."/>
            <person name="Sitter C."/>
            <person name="Sutton G.G."/>
            <person name="Venter J.C."/>
            <person name="Wang Z."/>
            <person name="Woodage T."/>
            <person name="Zheng X.H."/>
            <person name="Zhong F."/>
        </authorList>
    </citation>
    <scope>NUCLEOTIDE SEQUENCE [LARGE SCALE GENOMIC DNA]</scope>
    <source>
        <strain>BN</strain>
        <strain evidence="2">Sprague-Dawley</strain>
    </source>
</reference>
<dbReference type="AlphaFoldDB" id="A6II16"/>
<dbReference type="EMBL" id="CH473961">
    <property type="protein sequence ID" value="EDM01314.1"/>
    <property type="molecule type" value="Genomic_DNA"/>
</dbReference>
<name>A6II16_RAT</name>